<accession>A0AAE3U0C8</accession>
<dbReference type="PANTHER" id="PTHR11240">
    <property type="entry name" value="RIBONUCLEASE T2"/>
    <property type="match status" value="1"/>
</dbReference>
<dbReference type="SUPFAM" id="SSF55895">
    <property type="entry name" value="Ribonuclease Rh-like"/>
    <property type="match status" value="1"/>
</dbReference>
<keyword evidence="4" id="KW-1185">Reference proteome</keyword>
<dbReference type="PANTHER" id="PTHR11240:SF22">
    <property type="entry name" value="RIBONUCLEASE T2"/>
    <property type="match status" value="1"/>
</dbReference>
<dbReference type="RefSeq" id="WP_311785387.1">
    <property type="nucleotide sequence ID" value="NZ_JALDYY010000002.1"/>
</dbReference>
<dbReference type="EMBL" id="JALDYZ010000002">
    <property type="protein sequence ID" value="MDI7921206.1"/>
    <property type="molecule type" value="Genomic_DNA"/>
</dbReference>
<dbReference type="Proteomes" id="UP001161580">
    <property type="component" value="Unassembled WGS sequence"/>
</dbReference>
<dbReference type="GO" id="GO:0003723">
    <property type="term" value="F:RNA binding"/>
    <property type="evidence" value="ECO:0007669"/>
    <property type="project" value="InterPro"/>
</dbReference>
<reference evidence="3" key="1">
    <citation type="submission" date="2022-03" db="EMBL/GenBank/DDBJ databases">
        <title>Fererhizobium litorale gen. nov., sp. nov., isolated from sandy sediments of the Sea of Japan seashore.</title>
        <authorList>
            <person name="Romanenko L."/>
            <person name="Kurilenko V."/>
            <person name="Otstavnykh N."/>
            <person name="Svetashev V."/>
            <person name="Tekutyeva L."/>
            <person name="Isaeva M."/>
            <person name="Mikhailov V."/>
        </authorList>
    </citation>
    <scope>NUCLEOTIDE SEQUENCE</scope>
    <source>
        <strain evidence="3">KMM 9576</strain>
    </source>
</reference>
<name>A0AAE3U0C8_9HYPH</name>
<dbReference type="InterPro" id="IPR036430">
    <property type="entry name" value="RNase_T2-like_sf"/>
</dbReference>
<dbReference type="InterPro" id="IPR001568">
    <property type="entry name" value="RNase_T2-like"/>
</dbReference>
<comment type="caution">
    <text evidence="3">The sequence shown here is derived from an EMBL/GenBank/DDBJ whole genome shotgun (WGS) entry which is preliminary data.</text>
</comment>
<dbReference type="PROSITE" id="PS00530">
    <property type="entry name" value="RNASE_T2_1"/>
    <property type="match status" value="1"/>
</dbReference>
<proteinExistence type="inferred from homology"/>
<evidence type="ECO:0000256" key="2">
    <source>
        <dbReference type="RuleBase" id="RU004328"/>
    </source>
</evidence>
<dbReference type="CDD" id="cd01062">
    <property type="entry name" value="RNase_T2_prok"/>
    <property type="match status" value="1"/>
</dbReference>
<gene>
    <name evidence="3" type="ORF">MRS75_03805</name>
</gene>
<evidence type="ECO:0000256" key="1">
    <source>
        <dbReference type="ARBA" id="ARBA00007469"/>
    </source>
</evidence>
<sequence>MSRRFAIALLLATMAIALWYRDELANDDRSQPLATASTQQAHPGTSFDFYVLALSWSPTFCLTSSAGNNNQQCDTGLRHGFIVHGLWPQYETGYPEFCASDEPQRVPSALGKTVADIMPGMGLVGHQWRKHGSCTGLGQRDYFALVRKARDRIIIPDELENVTRRHNLPISDLETEIIAENPGLTRGAIAVTCDGNRLDEIRICLTKDLDFRDCPEVDRKACPLTNIVIPVLR</sequence>
<organism evidence="3 4">
    <name type="scientific">Ferirhizobium litorale</name>
    <dbReference type="NCBI Taxonomy" id="2927786"/>
    <lineage>
        <taxon>Bacteria</taxon>
        <taxon>Pseudomonadati</taxon>
        <taxon>Pseudomonadota</taxon>
        <taxon>Alphaproteobacteria</taxon>
        <taxon>Hyphomicrobiales</taxon>
        <taxon>Rhizobiaceae</taxon>
        <taxon>Ferirhizobium</taxon>
    </lineage>
</organism>
<comment type="similarity">
    <text evidence="1 2">Belongs to the RNase T2 family.</text>
</comment>
<protein>
    <submittedName>
        <fullName evidence="3">Ribonuclease T2</fullName>
    </submittedName>
</protein>
<dbReference type="GO" id="GO:0006401">
    <property type="term" value="P:RNA catabolic process"/>
    <property type="evidence" value="ECO:0007669"/>
    <property type="project" value="UniProtKB-ARBA"/>
</dbReference>
<evidence type="ECO:0000313" key="3">
    <source>
        <dbReference type="EMBL" id="MDI7921206.1"/>
    </source>
</evidence>
<dbReference type="Gene3D" id="3.90.730.10">
    <property type="entry name" value="Ribonuclease T2-like"/>
    <property type="match status" value="1"/>
</dbReference>
<dbReference type="InterPro" id="IPR018188">
    <property type="entry name" value="RNase_T2_His_AS_1"/>
</dbReference>
<dbReference type="InterPro" id="IPR039378">
    <property type="entry name" value="RNase_T2_prok"/>
</dbReference>
<evidence type="ECO:0000313" key="4">
    <source>
        <dbReference type="Proteomes" id="UP001161580"/>
    </source>
</evidence>
<dbReference type="GO" id="GO:0033897">
    <property type="term" value="F:ribonuclease T2 activity"/>
    <property type="evidence" value="ECO:0007669"/>
    <property type="project" value="InterPro"/>
</dbReference>
<dbReference type="AlphaFoldDB" id="A0AAE3U0C8"/>
<dbReference type="Pfam" id="PF00445">
    <property type="entry name" value="Ribonuclease_T2"/>
    <property type="match status" value="1"/>
</dbReference>